<keyword evidence="2" id="KW-1185">Reference proteome</keyword>
<evidence type="ECO:0000313" key="2">
    <source>
        <dbReference type="Proteomes" id="UP000593560"/>
    </source>
</evidence>
<organism evidence="1 2">
    <name type="scientific">Gossypium harknessii</name>
    <dbReference type="NCBI Taxonomy" id="34285"/>
    <lineage>
        <taxon>Eukaryota</taxon>
        <taxon>Viridiplantae</taxon>
        <taxon>Streptophyta</taxon>
        <taxon>Embryophyta</taxon>
        <taxon>Tracheophyta</taxon>
        <taxon>Spermatophyta</taxon>
        <taxon>Magnoliopsida</taxon>
        <taxon>eudicotyledons</taxon>
        <taxon>Gunneridae</taxon>
        <taxon>Pentapetalae</taxon>
        <taxon>rosids</taxon>
        <taxon>malvids</taxon>
        <taxon>Malvales</taxon>
        <taxon>Malvaceae</taxon>
        <taxon>Malvoideae</taxon>
        <taxon>Gossypium</taxon>
    </lineage>
</organism>
<dbReference type="EMBL" id="JABFAD010000008">
    <property type="protein sequence ID" value="MBA0805055.1"/>
    <property type="molecule type" value="Genomic_DNA"/>
</dbReference>
<dbReference type="OrthoDB" id="999294at2759"/>
<accession>A0A7J9H805</accession>
<dbReference type="AlphaFoldDB" id="A0A7J9H805"/>
<dbReference type="Proteomes" id="UP000593560">
    <property type="component" value="Unassembled WGS sequence"/>
</dbReference>
<gene>
    <name evidence="1" type="ORF">Gohar_004600</name>
</gene>
<proteinExistence type="predicted"/>
<name>A0A7J9H805_9ROSI</name>
<reference evidence="1 2" key="1">
    <citation type="journal article" date="2019" name="Genome Biol. Evol.">
        <title>Insights into the evolution of the New World diploid cottons (Gossypium, subgenus Houzingenia) based on genome sequencing.</title>
        <authorList>
            <person name="Grover C.E."/>
            <person name="Arick M.A. 2nd"/>
            <person name="Thrash A."/>
            <person name="Conover J.L."/>
            <person name="Sanders W.S."/>
            <person name="Peterson D.G."/>
            <person name="Frelichowski J.E."/>
            <person name="Scheffler J.A."/>
            <person name="Scheffler B.E."/>
            <person name="Wendel J.F."/>
        </authorList>
    </citation>
    <scope>NUCLEOTIDE SEQUENCE [LARGE SCALE GENOMIC DNA]</scope>
    <source>
        <strain evidence="1">0</strain>
        <tissue evidence="1">Leaf</tissue>
    </source>
</reference>
<comment type="caution">
    <text evidence="1">The sequence shown here is derived from an EMBL/GenBank/DDBJ whole genome shotgun (WGS) entry which is preliminary data.</text>
</comment>
<evidence type="ECO:0000313" key="1">
    <source>
        <dbReference type="EMBL" id="MBA0805055.1"/>
    </source>
</evidence>
<feature type="non-terminal residue" evidence="1">
    <location>
        <position position="134"/>
    </location>
</feature>
<protein>
    <submittedName>
        <fullName evidence="1">Uncharacterized protein</fullName>
    </submittedName>
</protein>
<sequence length="134" mass="15668">MDRDIEWCGFITFMAFTPLSLRTPGSFSSRTLIHALKDCPTTHAILTLGGLDNRLLVWDYSCCIDWIKDIIHVLDKKVISEFITRLWNCWNNHNNYVFRGKEEEAMVVWDRAKTLCQDFRIHNLVNKLVLPVTP</sequence>